<keyword evidence="5 9" id="KW-0812">Transmembrane</keyword>
<feature type="transmembrane region" description="Helical" evidence="9">
    <location>
        <begin position="197"/>
        <end position="215"/>
    </location>
</feature>
<feature type="transmembrane region" description="Helical" evidence="9">
    <location>
        <begin position="159"/>
        <end position="177"/>
    </location>
</feature>
<feature type="transmembrane region" description="Helical" evidence="9">
    <location>
        <begin position="531"/>
        <end position="550"/>
    </location>
</feature>
<dbReference type="RefSeq" id="WP_146371014.1">
    <property type="nucleotide sequence ID" value="NZ_SJPP01000001.1"/>
</dbReference>
<accession>A0A5C6BNX0</accession>
<feature type="transmembrane region" description="Helical" evidence="9">
    <location>
        <begin position="98"/>
        <end position="120"/>
    </location>
</feature>
<evidence type="ECO:0000313" key="11">
    <source>
        <dbReference type="Proteomes" id="UP000320735"/>
    </source>
</evidence>
<sequence>MSSKRRTKSTTAPKTEQPRAKADASVEREDPKIFVAIVVWLVIFGAIFFSFKLPNFPVSRADVWQRVPWDLFDLIDPPDPLPAVVSSWGNLSQRIPPLLVATAILLGAWATGQLLLRVVCPDPNRRASERTFFAFALGLSAWSLITLTLGWFGVLSRELFGGLLALAVLAEIGLRIFRRKPAPPNEDTDDHWRNYNLWLFIIVPFVLCMLLGALLPSTDFDVLEYHLGGPKEYFQAGRIEMLPHNVYTSFPFGTEMLTLLSMVMLGDWYWGAVAGKVVLMSFGPLTALGIYAAGSRWFSTRAGIYAAAIHLTTPWTYRISTIAYAEGGLTFYLFAALYAVMIGYERYCAALDARMPWRPFLLAGLCAGSAMACKYPGVLSVVIPLGLVALALPFTRPGERAEQTGGAFRLGLIFALGTAVTIGPWLLKNTIETGNPVYPLVYSVFGGADWDADLNAKWKHGHSPNTYSLLDLAEKVKDVTVKSDWLSPFLFGLAPLAFLLKSKRRLVIWLWAYVGYLFLTYWIFTHRIDRFWVPLIPVVALLAGAGATWSARLSWRIFWIGLFSVVSLYHLTMIAGPLSLCGYNAYLIDYPLARQHTEGYYSPGLPKLNRELPPGSKVLCVGNAVVFAAEFPNVYNTVFDYSIFDQWFADKQSGVPAGQWKLRPADEIRRKLHDAGIAHIYINWAEILRYRDAGSYGYTDFVTPARFAEMQRMGILGPQWPVKDSSGYGPLDQLSPTQLADVQQWAPSLERSIVLPPENKATAVYQRYQIFPVLTGE</sequence>
<name>A0A5C6BNX0_9PLAN</name>
<feature type="transmembrane region" description="Helical" evidence="9">
    <location>
        <begin position="132"/>
        <end position="153"/>
    </location>
</feature>
<evidence type="ECO:0000256" key="8">
    <source>
        <dbReference type="SAM" id="MobiDB-lite"/>
    </source>
</evidence>
<keyword evidence="3" id="KW-0328">Glycosyltransferase</keyword>
<dbReference type="EMBL" id="SJPP01000001">
    <property type="protein sequence ID" value="TWU13725.1"/>
    <property type="molecule type" value="Genomic_DNA"/>
</dbReference>
<dbReference type="GO" id="GO:0016763">
    <property type="term" value="F:pentosyltransferase activity"/>
    <property type="evidence" value="ECO:0007669"/>
    <property type="project" value="TreeGrafter"/>
</dbReference>
<feature type="transmembrane region" description="Helical" evidence="9">
    <location>
        <begin position="557"/>
        <end position="580"/>
    </location>
</feature>
<feature type="transmembrane region" description="Helical" evidence="9">
    <location>
        <begin position="407"/>
        <end position="427"/>
    </location>
</feature>
<comment type="caution">
    <text evidence="10">The sequence shown here is derived from an EMBL/GenBank/DDBJ whole genome shotgun (WGS) entry which is preliminary data.</text>
</comment>
<evidence type="ECO:0000256" key="3">
    <source>
        <dbReference type="ARBA" id="ARBA00022676"/>
    </source>
</evidence>
<evidence type="ECO:0000256" key="2">
    <source>
        <dbReference type="ARBA" id="ARBA00022475"/>
    </source>
</evidence>
<feature type="transmembrane region" description="Helical" evidence="9">
    <location>
        <begin position="323"/>
        <end position="344"/>
    </location>
</feature>
<comment type="subcellular location">
    <subcellularLocation>
        <location evidence="1">Cell membrane</location>
        <topology evidence="1">Multi-pass membrane protein</topology>
    </subcellularLocation>
</comment>
<reference evidence="10 11" key="1">
    <citation type="submission" date="2019-02" db="EMBL/GenBank/DDBJ databases">
        <title>Deep-cultivation of Planctomycetes and their phenomic and genomic characterization uncovers novel biology.</title>
        <authorList>
            <person name="Wiegand S."/>
            <person name="Jogler M."/>
            <person name="Boedeker C."/>
            <person name="Pinto D."/>
            <person name="Vollmers J."/>
            <person name="Rivas-Marin E."/>
            <person name="Kohn T."/>
            <person name="Peeters S.H."/>
            <person name="Heuer A."/>
            <person name="Rast P."/>
            <person name="Oberbeckmann S."/>
            <person name="Bunk B."/>
            <person name="Jeske O."/>
            <person name="Meyerdierks A."/>
            <person name="Storesund J.E."/>
            <person name="Kallscheuer N."/>
            <person name="Luecker S."/>
            <person name="Lage O.M."/>
            <person name="Pohl T."/>
            <person name="Merkel B.J."/>
            <person name="Hornburger P."/>
            <person name="Mueller R.-W."/>
            <person name="Bruemmer F."/>
            <person name="Labrenz M."/>
            <person name="Spormann A.M."/>
            <person name="Op Den Camp H."/>
            <person name="Overmann J."/>
            <person name="Amann R."/>
            <person name="Jetten M.S.M."/>
            <person name="Mascher T."/>
            <person name="Medema M.H."/>
            <person name="Devos D.P."/>
            <person name="Kaster A.-K."/>
            <person name="Ovreas L."/>
            <person name="Rohde M."/>
            <person name="Galperin M.Y."/>
            <person name="Jogler C."/>
        </authorList>
    </citation>
    <scope>NUCLEOTIDE SEQUENCE [LARGE SCALE GENOMIC DNA]</scope>
    <source>
        <strain evidence="10 11">CA54</strain>
    </source>
</reference>
<evidence type="ECO:0008006" key="12">
    <source>
        <dbReference type="Google" id="ProtNLM"/>
    </source>
</evidence>
<gene>
    <name evidence="10" type="ORF">CA54_25600</name>
</gene>
<evidence type="ECO:0000256" key="4">
    <source>
        <dbReference type="ARBA" id="ARBA00022679"/>
    </source>
</evidence>
<evidence type="ECO:0000256" key="7">
    <source>
        <dbReference type="ARBA" id="ARBA00023136"/>
    </source>
</evidence>
<feature type="transmembrane region" description="Helical" evidence="9">
    <location>
        <begin position="356"/>
        <end position="372"/>
    </location>
</feature>
<evidence type="ECO:0000313" key="10">
    <source>
        <dbReference type="EMBL" id="TWU13725.1"/>
    </source>
</evidence>
<keyword evidence="11" id="KW-1185">Reference proteome</keyword>
<feature type="transmembrane region" description="Helical" evidence="9">
    <location>
        <begin position="485"/>
        <end position="500"/>
    </location>
</feature>
<dbReference type="AlphaFoldDB" id="A0A5C6BNX0"/>
<evidence type="ECO:0000256" key="6">
    <source>
        <dbReference type="ARBA" id="ARBA00022989"/>
    </source>
</evidence>
<keyword evidence="4" id="KW-0808">Transferase</keyword>
<dbReference type="PANTHER" id="PTHR33908">
    <property type="entry name" value="MANNOSYLTRANSFERASE YKCB-RELATED"/>
    <property type="match status" value="1"/>
</dbReference>
<keyword evidence="6 9" id="KW-1133">Transmembrane helix</keyword>
<feature type="transmembrane region" description="Helical" evidence="9">
    <location>
        <begin position="268"/>
        <end position="291"/>
    </location>
</feature>
<feature type="transmembrane region" description="Helical" evidence="9">
    <location>
        <begin position="33"/>
        <end position="51"/>
    </location>
</feature>
<dbReference type="OrthoDB" id="9785476at2"/>
<proteinExistence type="predicted"/>
<dbReference type="GO" id="GO:0009103">
    <property type="term" value="P:lipopolysaccharide biosynthetic process"/>
    <property type="evidence" value="ECO:0007669"/>
    <property type="project" value="UniProtKB-ARBA"/>
</dbReference>
<protein>
    <recommendedName>
        <fullName evidence="12">Glycosyltransferase RgtA/B/C/D-like domain-containing protein</fullName>
    </recommendedName>
</protein>
<dbReference type="GO" id="GO:0005886">
    <property type="term" value="C:plasma membrane"/>
    <property type="evidence" value="ECO:0007669"/>
    <property type="project" value="UniProtKB-SubCell"/>
</dbReference>
<keyword evidence="2" id="KW-1003">Cell membrane</keyword>
<keyword evidence="7 9" id="KW-0472">Membrane</keyword>
<dbReference type="InterPro" id="IPR050297">
    <property type="entry name" value="LipidA_mod_glycosyltrf_83"/>
</dbReference>
<organism evidence="10 11">
    <name type="scientific">Symmachiella macrocystis</name>
    <dbReference type="NCBI Taxonomy" id="2527985"/>
    <lineage>
        <taxon>Bacteria</taxon>
        <taxon>Pseudomonadati</taxon>
        <taxon>Planctomycetota</taxon>
        <taxon>Planctomycetia</taxon>
        <taxon>Planctomycetales</taxon>
        <taxon>Planctomycetaceae</taxon>
        <taxon>Symmachiella</taxon>
    </lineage>
</organism>
<evidence type="ECO:0000256" key="5">
    <source>
        <dbReference type="ARBA" id="ARBA00022692"/>
    </source>
</evidence>
<dbReference type="Proteomes" id="UP000320735">
    <property type="component" value="Unassembled WGS sequence"/>
</dbReference>
<evidence type="ECO:0000256" key="9">
    <source>
        <dbReference type="SAM" id="Phobius"/>
    </source>
</evidence>
<feature type="region of interest" description="Disordered" evidence="8">
    <location>
        <begin position="1"/>
        <end position="24"/>
    </location>
</feature>
<dbReference type="PANTHER" id="PTHR33908:SF11">
    <property type="entry name" value="MEMBRANE PROTEIN"/>
    <property type="match status" value="1"/>
</dbReference>
<feature type="transmembrane region" description="Helical" evidence="9">
    <location>
        <begin position="507"/>
        <end position="525"/>
    </location>
</feature>
<evidence type="ECO:0000256" key="1">
    <source>
        <dbReference type="ARBA" id="ARBA00004651"/>
    </source>
</evidence>